<dbReference type="Gene3D" id="1.10.8.430">
    <property type="entry name" value="Helical domain of apoptotic protease-activating factors"/>
    <property type="match status" value="1"/>
</dbReference>
<accession>A0A7J8QYT6</accession>
<dbReference type="InterPro" id="IPR057135">
    <property type="entry name" value="At4g27190-like_LRR"/>
</dbReference>
<evidence type="ECO:0000256" key="1">
    <source>
        <dbReference type="ARBA" id="ARBA00008894"/>
    </source>
</evidence>
<dbReference type="GO" id="GO:0005524">
    <property type="term" value="F:ATP binding"/>
    <property type="evidence" value="ECO:0007669"/>
    <property type="project" value="UniProtKB-KW"/>
</dbReference>
<keyword evidence="5" id="KW-0611">Plant defense</keyword>
<dbReference type="InterPro" id="IPR027417">
    <property type="entry name" value="P-loop_NTPase"/>
</dbReference>
<protein>
    <recommendedName>
        <fullName evidence="12">NB-ARC domain-containing protein</fullName>
    </recommendedName>
</protein>
<name>A0A7J8QYT6_GOSDV</name>
<evidence type="ECO:0000256" key="6">
    <source>
        <dbReference type="ARBA" id="ARBA00022840"/>
    </source>
</evidence>
<evidence type="ECO:0000259" key="9">
    <source>
        <dbReference type="Pfam" id="PF23559"/>
    </source>
</evidence>
<dbReference type="FunFam" id="1.10.10.10:FF:000322">
    <property type="entry name" value="Probable disease resistance protein At1g63360"/>
    <property type="match status" value="1"/>
</dbReference>
<feature type="domain" description="NB-ARC" evidence="7">
    <location>
        <begin position="148"/>
        <end position="309"/>
    </location>
</feature>
<reference evidence="10 11" key="1">
    <citation type="journal article" date="2019" name="Genome Biol. Evol.">
        <title>Insights into the evolution of the New World diploid cottons (Gossypium, subgenus Houzingenia) based on genome sequencing.</title>
        <authorList>
            <person name="Grover C.E."/>
            <person name="Arick M.A. 2nd"/>
            <person name="Thrash A."/>
            <person name="Conover J.L."/>
            <person name="Sanders W.S."/>
            <person name="Peterson D.G."/>
            <person name="Frelichowski J.E."/>
            <person name="Scheffler J.A."/>
            <person name="Scheffler B.E."/>
            <person name="Wendel J.F."/>
        </authorList>
    </citation>
    <scope>NUCLEOTIDE SEQUENCE [LARGE SCALE GENOMIC DNA]</scope>
    <source>
        <strain evidence="10">27</strain>
        <tissue evidence="10">Leaf</tissue>
    </source>
</reference>
<comment type="similarity">
    <text evidence="1">Belongs to the disease resistance NB-LRR family.</text>
</comment>
<feature type="domain" description="Disease resistance protein winged helix" evidence="9">
    <location>
        <begin position="400"/>
        <end position="464"/>
    </location>
</feature>
<evidence type="ECO:0000313" key="10">
    <source>
        <dbReference type="EMBL" id="MBA0606282.1"/>
    </source>
</evidence>
<dbReference type="Gene3D" id="3.80.10.10">
    <property type="entry name" value="Ribonuclease Inhibitor"/>
    <property type="match status" value="2"/>
</dbReference>
<dbReference type="InterPro" id="IPR058922">
    <property type="entry name" value="WHD_DRP"/>
</dbReference>
<dbReference type="Pfam" id="PF00931">
    <property type="entry name" value="NB-ARC"/>
    <property type="match status" value="1"/>
</dbReference>
<dbReference type="InterPro" id="IPR032675">
    <property type="entry name" value="LRR_dom_sf"/>
</dbReference>
<keyword evidence="6" id="KW-0067">ATP-binding</keyword>
<keyword evidence="11" id="KW-1185">Reference proteome</keyword>
<evidence type="ECO:0000256" key="4">
    <source>
        <dbReference type="ARBA" id="ARBA00022741"/>
    </source>
</evidence>
<dbReference type="PRINTS" id="PR00364">
    <property type="entry name" value="DISEASERSIST"/>
</dbReference>
<gene>
    <name evidence="10" type="ORF">Godav_018772</name>
</gene>
<dbReference type="Pfam" id="PF23559">
    <property type="entry name" value="WHD_DRP"/>
    <property type="match status" value="1"/>
</dbReference>
<dbReference type="InterPro" id="IPR036388">
    <property type="entry name" value="WH-like_DNA-bd_sf"/>
</dbReference>
<dbReference type="Gene3D" id="3.30.70.100">
    <property type="match status" value="1"/>
</dbReference>
<dbReference type="EMBL" id="JABFAC010000002">
    <property type="protein sequence ID" value="MBA0606282.1"/>
    <property type="molecule type" value="Genomic_DNA"/>
</dbReference>
<dbReference type="InterPro" id="IPR050905">
    <property type="entry name" value="Plant_NBS-LRR"/>
</dbReference>
<evidence type="ECO:0000256" key="5">
    <source>
        <dbReference type="ARBA" id="ARBA00022821"/>
    </source>
</evidence>
<dbReference type="GO" id="GO:0043531">
    <property type="term" value="F:ADP binding"/>
    <property type="evidence" value="ECO:0007669"/>
    <property type="project" value="InterPro"/>
</dbReference>
<keyword evidence="4" id="KW-0547">Nucleotide-binding</keyword>
<evidence type="ECO:0000259" key="7">
    <source>
        <dbReference type="Pfam" id="PF00931"/>
    </source>
</evidence>
<dbReference type="Pfam" id="PF23247">
    <property type="entry name" value="LRR_RPS2"/>
    <property type="match status" value="1"/>
</dbReference>
<evidence type="ECO:0000313" key="11">
    <source>
        <dbReference type="Proteomes" id="UP000593561"/>
    </source>
</evidence>
<keyword evidence="2" id="KW-0433">Leucine-rich repeat</keyword>
<dbReference type="AlphaFoldDB" id="A0A7J8QYT6"/>
<dbReference type="PANTHER" id="PTHR33463:SF212">
    <property type="entry name" value="AND NB-ARC DOMAINS-CONTAINING DISEASE RESISTANCE PROTEIN, PUTATIVE-RELATED"/>
    <property type="match status" value="1"/>
</dbReference>
<evidence type="ECO:0000256" key="2">
    <source>
        <dbReference type="ARBA" id="ARBA00022614"/>
    </source>
</evidence>
<keyword evidence="3" id="KW-0677">Repeat</keyword>
<feature type="domain" description="Disease resistance protein At4g27190-like leucine-rich repeats" evidence="8">
    <location>
        <begin position="894"/>
        <end position="1002"/>
    </location>
</feature>
<dbReference type="InterPro" id="IPR042197">
    <property type="entry name" value="Apaf_helical"/>
</dbReference>
<dbReference type="SUPFAM" id="SSF52540">
    <property type="entry name" value="P-loop containing nucleoside triphosphate hydrolases"/>
    <property type="match status" value="1"/>
</dbReference>
<dbReference type="Gene3D" id="1.10.10.10">
    <property type="entry name" value="Winged helix-like DNA-binding domain superfamily/Winged helix DNA-binding domain"/>
    <property type="match status" value="1"/>
</dbReference>
<dbReference type="PANTHER" id="PTHR33463">
    <property type="entry name" value="NB-ARC DOMAIN-CONTAINING PROTEIN-RELATED"/>
    <property type="match status" value="1"/>
</dbReference>
<dbReference type="FunFam" id="3.40.50.300:FF:001091">
    <property type="entry name" value="Probable disease resistance protein At1g61300"/>
    <property type="match status" value="1"/>
</dbReference>
<sequence>MEFVGPICETLKCLGDPTCTYIEHHRKLEDRMNDLLAKQRQLNAMKRDVELRKNAELRLGRCVRQEVENWLLEVQTVNGKIQNVDERMQNVSCFSRGRLGKQVSQTVEEVKEIIIQGRFTGDLVIDDPSTAGVPFQTLEVLEGETAVIADIWKHLMSDEIGMVGVCGMGGIGKTTIMKHIHDQLLKKTKSKPLFKKIIWVTVSQDFNITRVQEDIADAMNIGGLPKSEQKRAAVLRNKLLKIRHVLILDDVWEGFVLEKVGIPEPLSSNRSKLVLTSRSNVVCRSIGCCEIVEVPPLSNEESMNLFLAHTGRGILEVPSLEEILGDIVGECGGLPLAIVVIAGSMKGIYDVVEWRNALTELRNHVTSVKDTDKEIYGRLKFSFDRLKDLNIQNCFLYCSLYPEDYRIPRMELIEYWIDERFLEMGSRQQLHDRGHTILNRLINNCLLEKAGDDVKMHDVMRDMALYIKQLHFIVKAGTGLEELPSNSEWKKDVERASFMMNKVSEIPLSLSPNCGNLSTLLLKMNVSLKRISKSFFQHMHSLSILDLSYTGIKQLPNSVSNLETLNVLVLRGCCNLRYVPSLEKLKALRKLDLRDTAIKEVPKGLEMLVNLTYLDLSTESLKEFPMAILPQLSCLQYLIFYSKSCTVKLDGSEAAGLRKLEKFEGRFNELTDFNDYTDSIRGQSLTSYLLVMAPPEARFKVKEGTRKLKLKYDGPGDITVPKLGKMIKAVEGVEYVAIKEENGQVKVIGDMDPVRILMKLRKYIHVDILSVGPNRRSFRSLLPKKEVILSGCQIGRDPVILPTDLMLLRIFESHNVRSLSDISIFFQQASQLRFCSVEDCKGIESILDSSLSNSLCSPLENLEYLWLERLDNLHVLIKLESPLSISRSLPLLGIFSHLKSFVIKKCLNMKQLFPFKLAHDLQNLENLVVCDCVQMEEIISSEEENHKGNGINTPMKFSLPKLRKLKLKNLPELKNICSSNREMVCNSLGNIEVMRCNNLKRMPLYLPLFQDTHQSAPSAHPFERIRICPKEWWESVEWDHPNAKEVLRPWLSWV</sequence>
<evidence type="ECO:0000256" key="3">
    <source>
        <dbReference type="ARBA" id="ARBA00022737"/>
    </source>
</evidence>
<dbReference type="Gene3D" id="3.40.50.300">
    <property type="entry name" value="P-loop containing nucleotide triphosphate hydrolases"/>
    <property type="match status" value="1"/>
</dbReference>
<dbReference type="InterPro" id="IPR002182">
    <property type="entry name" value="NB-ARC"/>
</dbReference>
<organism evidence="10 11">
    <name type="scientific">Gossypium davidsonii</name>
    <name type="common">Davidson's cotton</name>
    <name type="synonym">Gossypium klotzschianum subsp. davidsonii</name>
    <dbReference type="NCBI Taxonomy" id="34287"/>
    <lineage>
        <taxon>Eukaryota</taxon>
        <taxon>Viridiplantae</taxon>
        <taxon>Streptophyta</taxon>
        <taxon>Embryophyta</taxon>
        <taxon>Tracheophyta</taxon>
        <taxon>Spermatophyta</taxon>
        <taxon>Magnoliopsida</taxon>
        <taxon>eudicotyledons</taxon>
        <taxon>Gunneridae</taxon>
        <taxon>Pentapetalae</taxon>
        <taxon>rosids</taxon>
        <taxon>malvids</taxon>
        <taxon>Malvales</taxon>
        <taxon>Malvaceae</taxon>
        <taxon>Malvoideae</taxon>
        <taxon>Gossypium</taxon>
    </lineage>
</organism>
<dbReference type="SUPFAM" id="SSF52058">
    <property type="entry name" value="L domain-like"/>
    <property type="match status" value="2"/>
</dbReference>
<evidence type="ECO:0000259" key="8">
    <source>
        <dbReference type="Pfam" id="PF23247"/>
    </source>
</evidence>
<comment type="caution">
    <text evidence="10">The sequence shown here is derived from an EMBL/GenBank/DDBJ whole genome shotgun (WGS) entry which is preliminary data.</text>
</comment>
<evidence type="ECO:0008006" key="12">
    <source>
        <dbReference type="Google" id="ProtNLM"/>
    </source>
</evidence>
<dbReference type="Proteomes" id="UP000593561">
    <property type="component" value="Unassembled WGS sequence"/>
</dbReference>
<dbReference type="GO" id="GO:0006952">
    <property type="term" value="P:defense response"/>
    <property type="evidence" value="ECO:0007669"/>
    <property type="project" value="UniProtKB-KW"/>
</dbReference>
<proteinExistence type="inferred from homology"/>